<comment type="caution">
    <text evidence="6">The sequence shown here is derived from an EMBL/GenBank/DDBJ whole genome shotgun (WGS) entry which is preliminary data.</text>
</comment>
<dbReference type="InterPro" id="IPR019381">
    <property type="entry name" value="PACS1/2_C"/>
</dbReference>
<proteinExistence type="inferred from homology"/>
<reference evidence="6 7" key="1">
    <citation type="submission" date="2024-02" db="EMBL/GenBank/DDBJ databases">
        <authorList>
            <person name="Daric V."/>
            <person name="Darras S."/>
        </authorList>
    </citation>
    <scope>NUCLEOTIDE SEQUENCE [LARGE SCALE GENOMIC DNA]</scope>
</reference>
<feature type="compositionally biased region" description="Basic and acidic residues" evidence="3">
    <location>
        <begin position="421"/>
        <end position="432"/>
    </location>
</feature>
<feature type="region of interest" description="Disordered" evidence="3">
    <location>
        <begin position="176"/>
        <end position="240"/>
    </location>
</feature>
<feature type="domain" description="Phosphofurin acidic cluster sorting protein 1/2 N-terminal C2" evidence="5">
    <location>
        <begin position="11"/>
        <end position="171"/>
    </location>
</feature>
<evidence type="ECO:0000259" key="5">
    <source>
        <dbReference type="Pfam" id="PF25332"/>
    </source>
</evidence>
<keyword evidence="7" id="KW-1185">Reference proteome</keyword>
<dbReference type="EMBL" id="CAWYQH010000130">
    <property type="protein sequence ID" value="CAK8692521.1"/>
    <property type="molecule type" value="Genomic_DNA"/>
</dbReference>
<evidence type="ECO:0000313" key="6">
    <source>
        <dbReference type="EMBL" id="CAK8692521.1"/>
    </source>
</evidence>
<protein>
    <recommendedName>
        <fullName evidence="8">Phosphofurin acidic cluster sorting protein 2</fullName>
    </recommendedName>
</protein>
<feature type="compositionally biased region" description="Polar residues" evidence="3">
    <location>
        <begin position="398"/>
        <end position="418"/>
    </location>
</feature>
<dbReference type="Proteomes" id="UP001642483">
    <property type="component" value="Unassembled WGS sequence"/>
</dbReference>
<name>A0ABP0GNM5_CLALP</name>
<dbReference type="InterPro" id="IPR057541">
    <property type="entry name" value="PACS1/2_N"/>
</dbReference>
<evidence type="ECO:0000256" key="2">
    <source>
        <dbReference type="ARBA" id="ARBA00022553"/>
    </source>
</evidence>
<evidence type="ECO:0008006" key="8">
    <source>
        <dbReference type="Google" id="ProtNLM"/>
    </source>
</evidence>
<keyword evidence="2" id="KW-0597">Phosphoprotein</keyword>
<evidence type="ECO:0000259" key="4">
    <source>
        <dbReference type="Pfam" id="PF10254"/>
    </source>
</evidence>
<evidence type="ECO:0000256" key="1">
    <source>
        <dbReference type="ARBA" id="ARBA00008590"/>
    </source>
</evidence>
<organism evidence="6 7">
    <name type="scientific">Clavelina lepadiformis</name>
    <name type="common">Light-bulb sea squirt</name>
    <name type="synonym">Ascidia lepadiformis</name>
    <dbReference type="NCBI Taxonomy" id="159417"/>
    <lineage>
        <taxon>Eukaryota</taxon>
        <taxon>Metazoa</taxon>
        <taxon>Chordata</taxon>
        <taxon>Tunicata</taxon>
        <taxon>Ascidiacea</taxon>
        <taxon>Aplousobranchia</taxon>
        <taxon>Clavelinidae</taxon>
        <taxon>Clavelina</taxon>
    </lineage>
</organism>
<evidence type="ECO:0000256" key="3">
    <source>
        <dbReference type="SAM" id="MobiDB-lite"/>
    </source>
</evidence>
<gene>
    <name evidence="6" type="ORF">CVLEPA_LOCUS25784</name>
</gene>
<comment type="similarity">
    <text evidence="1">Belongs to the PACS family.</text>
</comment>
<dbReference type="PANTHER" id="PTHR13280">
    <property type="entry name" value="PHOSPHOFURIN ACIDIC CLUSTER SORTING PROTEIN"/>
    <property type="match status" value="1"/>
</dbReference>
<feature type="region of interest" description="Disordered" evidence="3">
    <location>
        <begin position="398"/>
        <end position="464"/>
    </location>
</feature>
<dbReference type="Pfam" id="PF25332">
    <property type="entry name" value="C2_PACS_N"/>
    <property type="match status" value="1"/>
</dbReference>
<feature type="compositionally biased region" description="Acidic residues" evidence="3">
    <location>
        <begin position="194"/>
        <end position="203"/>
    </location>
</feature>
<dbReference type="Pfam" id="PF10254">
    <property type="entry name" value="Pacs-1"/>
    <property type="match status" value="1"/>
</dbReference>
<feature type="compositionally biased region" description="Polar residues" evidence="3">
    <location>
        <begin position="204"/>
        <end position="217"/>
    </location>
</feature>
<sequence>MNKTSGGQASVPMNLFATWDIDKSSSNCIPRICTITVCKLIVLKELDKDLPSVFIAVKMQGSKRVFRSNEIFLQSNGLANTKLELTFSLQYPHFVKRDENRLQIMLQRKKRYKNRAMLGYKTLAVGRVDMAQIIQCPIVSESALDVFTAGKDQELILAAHILISSMNSLPIDADVESDRAGKHSGADRSPDVDNYSDDDEETFSSDQDMGSDNNQEYVDTDGRAQKHKNRRKVRMSSSSRQQNFIKTKVAALLRKFKQVADEGLEPDMEQDPDSHPQVPIDYDFLYDELEDFNLSDSCPDIEDNISIVSTPKPTLRPFFDRISHSSSQTEICSLREQTSADQNIFTRDVRNLNNSQTFIDDEISSLHVSKRLSGSYDSVETGNQTANAEVCGQANMTSQYSLSPRQNKATSKTISAPSSPEVKRAKSHDTSKKPHSRSASFREAPSSETHKEKLSGNHNEPVSGESLFTVDLEDGLPESVLLIDGNDRYGRYFANAVKLSFLGLPPSVVTHSLQDVQTTFTVFLTRLQKYLNSNSQSPTPVKVAVIGSDAFLNCVLRQFVEHLSTRSPDWQSYLIFFVVPLGSHKLSRHLSSIDVRYSTLFGESSWKESVEKLLDLPASQAMSNDQKQVVLTVASKLKEYISEASYVTPLTIAEAMLTFRQTSGDEDCSQKFLPFICDVKVGEKELLAAVDSDKEECISASANPSNQLPVSAAAVTSPPLSPSVAVAPPVSYVNFH</sequence>
<accession>A0ABP0GNM5</accession>
<evidence type="ECO:0000313" key="7">
    <source>
        <dbReference type="Proteomes" id="UP001642483"/>
    </source>
</evidence>
<feature type="compositionally biased region" description="Basic and acidic residues" evidence="3">
    <location>
        <begin position="176"/>
        <end position="191"/>
    </location>
</feature>
<feature type="compositionally biased region" description="Basic residues" evidence="3">
    <location>
        <begin position="225"/>
        <end position="234"/>
    </location>
</feature>
<dbReference type="PANTHER" id="PTHR13280:SF17">
    <property type="entry name" value="KRUEPPEL TARGET AT 95D, ISOFORM A"/>
    <property type="match status" value="1"/>
</dbReference>
<feature type="domain" description="Phosphofurin acidic cluster sorting protein 1/2 C-terminal" evidence="4">
    <location>
        <begin position="473"/>
        <end position="726"/>
    </location>
</feature>